<gene>
    <name evidence="3" type="ORF">Cvel_31230</name>
</gene>
<dbReference type="AlphaFoldDB" id="A0A0G4HT23"/>
<name>A0A0G4HT23_9ALVE</name>
<keyword evidence="2" id="KW-0472">Membrane</keyword>
<evidence type="ECO:0000256" key="2">
    <source>
        <dbReference type="SAM" id="Phobius"/>
    </source>
</evidence>
<protein>
    <submittedName>
        <fullName evidence="3">Uncharacterized protein</fullName>
    </submittedName>
</protein>
<keyword evidence="2" id="KW-1133">Transmembrane helix</keyword>
<feature type="compositionally biased region" description="Acidic residues" evidence="1">
    <location>
        <begin position="306"/>
        <end position="333"/>
    </location>
</feature>
<feature type="compositionally biased region" description="Basic and acidic residues" evidence="1">
    <location>
        <begin position="274"/>
        <end position="297"/>
    </location>
</feature>
<feature type="region of interest" description="Disordered" evidence="1">
    <location>
        <begin position="206"/>
        <end position="341"/>
    </location>
</feature>
<dbReference type="EMBL" id="CDMZ01003764">
    <property type="protein sequence ID" value="CEM47504.1"/>
    <property type="molecule type" value="Genomic_DNA"/>
</dbReference>
<feature type="compositionally biased region" description="Basic and acidic residues" evidence="1">
    <location>
        <begin position="221"/>
        <end position="250"/>
    </location>
</feature>
<proteinExistence type="predicted"/>
<evidence type="ECO:0000256" key="1">
    <source>
        <dbReference type="SAM" id="MobiDB-lite"/>
    </source>
</evidence>
<dbReference type="VEuPathDB" id="CryptoDB:Cvel_31230"/>
<keyword evidence="2" id="KW-0812">Transmembrane</keyword>
<reference evidence="3" key="1">
    <citation type="submission" date="2014-11" db="EMBL/GenBank/DDBJ databases">
        <authorList>
            <person name="Otto D Thomas"/>
            <person name="Naeem Raeece"/>
        </authorList>
    </citation>
    <scope>NUCLEOTIDE SEQUENCE</scope>
</reference>
<feature type="transmembrane region" description="Helical" evidence="2">
    <location>
        <begin position="175"/>
        <end position="197"/>
    </location>
</feature>
<organism evidence="3">
    <name type="scientific">Chromera velia CCMP2878</name>
    <dbReference type="NCBI Taxonomy" id="1169474"/>
    <lineage>
        <taxon>Eukaryota</taxon>
        <taxon>Sar</taxon>
        <taxon>Alveolata</taxon>
        <taxon>Colpodellida</taxon>
        <taxon>Chromeraceae</taxon>
        <taxon>Chromera</taxon>
    </lineage>
</organism>
<evidence type="ECO:0000313" key="3">
    <source>
        <dbReference type="EMBL" id="CEM47504.1"/>
    </source>
</evidence>
<feature type="transmembrane region" description="Helical" evidence="2">
    <location>
        <begin position="9"/>
        <end position="29"/>
    </location>
</feature>
<accession>A0A0G4HT23</accession>
<sequence>MGVCKRPPYLGSTLLFGGIVGIYFALYIFGENVQTSGTCTYASEDPTSCSMWEGEDKSVLQYLLVNTSTNGLGPHNDTSNAGSTPTYKYVESIKNFYDCNTDTTDPGWWMWSNKNSPPAFVHGDVRAQEYCVQAGCKPSECLAVQSKCDGSKGTLKMFDSMECFTPPVADAISDAEFACACIAGIFGILLVLAGIFLSDNSTRVSPVERADQGGSSGQNRTRGDKKQSEKGNKNTKEPEDRKANPKDDRPPLPGEPEGGYDEEGRPQKGGGEGKGADREEAVETEEHRVVQEEEVHNQEAQGAEGQQEDLEKGEEEGEGEGGEEKEETPEECQPENKHREALIVSQEKNEAIDVEEVGVSLTPSSKKTDKTRKSILPMSLEKAKDEDAADITQRLVPIAPQTESPHADVETGLL</sequence>